<feature type="binding site" evidence="6">
    <location>
        <begin position="227"/>
        <end position="230"/>
    </location>
    <ligand>
        <name>substrate</name>
    </ligand>
</feature>
<gene>
    <name evidence="8" type="ORF">CLV82_0390</name>
</gene>
<keyword evidence="1" id="KW-0645">Protease</keyword>
<evidence type="ECO:0000256" key="5">
    <source>
        <dbReference type="PIRSR" id="PIRSR600246-1"/>
    </source>
</evidence>
<evidence type="ECO:0000256" key="1">
    <source>
        <dbReference type="ARBA" id="ARBA00022670"/>
    </source>
</evidence>
<dbReference type="AlphaFoldDB" id="A0A4R6TRQ2"/>
<dbReference type="RefSeq" id="WP_133642607.1">
    <property type="nucleotide sequence ID" value="NZ_SNYI01000001.1"/>
</dbReference>
<evidence type="ECO:0000256" key="4">
    <source>
        <dbReference type="ARBA" id="ARBA00069124"/>
    </source>
</evidence>
<dbReference type="FunFam" id="3.60.20.30:FF:000001">
    <property type="entry name" value="Isoaspartyl peptidase/L-asparaginase"/>
    <property type="match status" value="1"/>
</dbReference>
<dbReference type="PANTHER" id="PTHR10188">
    <property type="entry name" value="L-ASPARAGINASE"/>
    <property type="match status" value="1"/>
</dbReference>
<evidence type="ECO:0000256" key="3">
    <source>
        <dbReference type="ARBA" id="ARBA00022813"/>
    </source>
</evidence>
<comment type="caution">
    <text evidence="8">The sequence shown here is derived from an EMBL/GenBank/DDBJ whole genome shotgun (WGS) entry which is preliminary data.</text>
</comment>
<dbReference type="Proteomes" id="UP000295468">
    <property type="component" value="Unassembled WGS sequence"/>
</dbReference>
<dbReference type="CDD" id="cd04701">
    <property type="entry name" value="Asparaginase_2"/>
    <property type="match status" value="1"/>
</dbReference>
<keyword evidence="2" id="KW-0378">Hydrolase</keyword>
<dbReference type="InterPro" id="IPR029055">
    <property type="entry name" value="Ntn_hydrolases_N"/>
</dbReference>
<proteinExistence type="predicted"/>
<keyword evidence="9" id="KW-1185">Reference proteome</keyword>
<dbReference type="Pfam" id="PF01112">
    <property type="entry name" value="Asparaginase_2"/>
    <property type="match status" value="1"/>
</dbReference>
<keyword evidence="3" id="KW-0068">Autocatalytic cleavage</keyword>
<evidence type="ECO:0000256" key="6">
    <source>
        <dbReference type="PIRSR" id="PIRSR600246-2"/>
    </source>
</evidence>
<organism evidence="8 9">
    <name type="scientific">Zeaxanthinibacter enoshimensis</name>
    <dbReference type="NCBI Taxonomy" id="392009"/>
    <lineage>
        <taxon>Bacteria</taxon>
        <taxon>Pseudomonadati</taxon>
        <taxon>Bacteroidota</taxon>
        <taxon>Flavobacteriia</taxon>
        <taxon>Flavobacteriales</taxon>
        <taxon>Flavobacteriaceae</taxon>
        <taxon>Zeaxanthinibacter</taxon>
    </lineage>
</organism>
<evidence type="ECO:0000256" key="7">
    <source>
        <dbReference type="PIRSR" id="PIRSR600246-3"/>
    </source>
</evidence>
<protein>
    <recommendedName>
        <fullName evidence="4">Isoaspartyl peptidase</fullName>
    </recommendedName>
</protein>
<dbReference type="EMBL" id="SNYI01000001">
    <property type="protein sequence ID" value="TDQ32559.1"/>
    <property type="molecule type" value="Genomic_DNA"/>
</dbReference>
<accession>A0A4R6TRQ2</accession>
<evidence type="ECO:0000256" key="2">
    <source>
        <dbReference type="ARBA" id="ARBA00022801"/>
    </source>
</evidence>
<dbReference type="SUPFAM" id="SSF56235">
    <property type="entry name" value="N-terminal nucleophile aminohydrolases (Ntn hydrolases)"/>
    <property type="match status" value="1"/>
</dbReference>
<dbReference type="GO" id="GO:0008233">
    <property type="term" value="F:peptidase activity"/>
    <property type="evidence" value="ECO:0007669"/>
    <property type="project" value="UniProtKB-KW"/>
</dbReference>
<dbReference type="Gene3D" id="3.60.20.30">
    <property type="entry name" value="(Glycosyl)asparaginase"/>
    <property type="match status" value="1"/>
</dbReference>
<reference evidence="8 9" key="1">
    <citation type="submission" date="2019-03" db="EMBL/GenBank/DDBJ databases">
        <title>Genomic Encyclopedia of Archaeal and Bacterial Type Strains, Phase II (KMG-II): from individual species to whole genera.</title>
        <authorList>
            <person name="Goeker M."/>
        </authorList>
    </citation>
    <scope>NUCLEOTIDE SEQUENCE [LARGE SCALE GENOMIC DNA]</scope>
    <source>
        <strain evidence="8 9">DSM 18435</strain>
    </source>
</reference>
<dbReference type="InterPro" id="IPR000246">
    <property type="entry name" value="Peptidase_T2"/>
</dbReference>
<dbReference type="GO" id="GO:0016811">
    <property type="term" value="F:hydrolase activity, acting on carbon-nitrogen (but not peptide) bonds, in linear amides"/>
    <property type="evidence" value="ECO:0007669"/>
    <property type="project" value="UniProtKB-ARBA"/>
</dbReference>
<feature type="binding site" evidence="6">
    <location>
        <begin position="204"/>
        <end position="207"/>
    </location>
    <ligand>
        <name>substrate</name>
    </ligand>
</feature>
<evidence type="ECO:0000313" key="8">
    <source>
        <dbReference type="EMBL" id="TDQ32559.1"/>
    </source>
</evidence>
<sequence>MKNYGIAIHGGAGTISKTNMSKWKAEAYRQVLKRAYTVGYLTLHKGGTSLDAVTEAVIVMENSPLFNAGRGAVFTHEGEHEMDAAIMDGKKLKAGGVAGVSGIKNPILLSRAVMQHSKHVIISGPQAREFAREQGLEFAPKDYFYDEYRYKQWQRVASKDQVSLDHDEELNKKFGTVGAVALDKKGNLAAATSTGGMVNKKYGRIGDSALVGIGTYANNNSCAISCTGHGEFFIRAVVAHEVSARMLHKHESLKEASEHVVMHVLPKMGGKGGLIGIDLQGNIVMPFNTKGMYRGFRNSRNEEFVNIFK</sequence>
<name>A0A4R6TRQ2_9FLAO</name>
<evidence type="ECO:0000313" key="9">
    <source>
        <dbReference type="Proteomes" id="UP000295468"/>
    </source>
</evidence>
<dbReference type="GO" id="GO:0006508">
    <property type="term" value="P:proteolysis"/>
    <property type="evidence" value="ECO:0007669"/>
    <property type="project" value="UniProtKB-KW"/>
</dbReference>
<feature type="active site" description="Nucleophile" evidence="5">
    <location>
        <position position="176"/>
    </location>
</feature>
<dbReference type="OrthoDB" id="9780217at2"/>
<feature type="site" description="Cleavage; by autolysis" evidence="7">
    <location>
        <begin position="175"/>
        <end position="176"/>
    </location>
</feature>
<dbReference type="PANTHER" id="PTHR10188:SF6">
    <property type="entry name" value="N(4)-(BETA-N-ACETYLGLUCOSAMINYL)-L-ASPARAGINASE"/>
    <property type="match status" value="1"/>
</dbReference>